<dbReference type="OrthoDB" id="2045100at2"/>
<evidence type="ECO:0000313" key="1">
    <source>
        <dbReference type="EMBL" id="ODV53268.1"/>
    </source>
</evidence>
<sequence>MKKVLLGHVGVDSGQLIIMDPCYINSQWKGYNDNIIGVKLWGEAHHEIYNFLLLKYPKLHFTYQNHIIKAAVKDENLANEILSYAYMQSLSLGKKIVFDKETDSTYEKICNVTNDNKKQGGPIAYSKGHEGFAVAFRSGVGDGLYPVFATMEEIPGWGESITKVEIQFVNKAE</sequence>
<protein>
    <submittedName>
        <fullName evidence="1">Uncharacterized protein</fullName>
    </submittedName>
</protein>
<name>A0A1E4QYL1_9BACI</name>
<comment type="caution">
    <text evidence="1">The sequence shown here is derived from an EMBL/GenBank/DDBJ whole genome shotgun (WGS) entry which is preliminary data.</text>
</comment>
<gene>
    <name evidence="1" type="ORF">BG258_23480</name>
</gene>
<dbReference type="RefSeq" id="WP_069483510.1">
    <property type="nucleotide sequence ID" value="NZ_KV766183.1"/>
</dbReference>
<evidence type="ECO:0000313" key="2">
    <source>
        <dbReference type="Proteomes" id="UP000094784"/>
    </source>
</evidence>
<organism evidence="1 2">
    <name type="scientific">Lysinibacillus fusiformis</name>
    <dbReference type="NCBI Taxonomy" id="28031"/>
    <lineage>
        <taxon>Bacteria</taxon>
        <taxon>Bacillati</taxon>
        <taxon>Bacillota</taxon>
        <taxon>Bacilli</taxon>
        <taxon>Bacillales</taxon>
        <taxon>Bacillaceae</taxon>
        <taxon>Lysinibacillus</taxon>
    </lineage>
</organism>
<dbReference type="Proteomes" id="UP000094784">
    <property type="component" value="Unassembled WGS sequence"/>
</dbReference>
<proteinExistence type="predicted"/>
<accession>A0A1E4QYL1</accession>
<dbReference type="AlphaFoldDB" id="A0A1E4QYL1"/>
<dbReference type="EMBL" id="MECQ01000008">
    <property type="protein sequence ID" value="ODV53268.1"/>
    <property type="molecule type" value="Genomic_DNA"/>
</dbReference>
<reference evidence="1 2" key="1">
    <citation type="submission" date="2016-09" db="EMBL/GenBank/DDBJ databases">
        <title>Draft genome sequence of the soil isolate, Lysinibacillus fusiformis M5, a potential hypoxanthine producer.</title>
        <authorList>
            <person name="Gallegos-Monterrosa R."/>
            <person name="Maroti G."/>
            <person name="Balint B."/>
            <person name="Kovacs A.T."/>
        </authorList>
    </citation>
    <scope>NUCLEOTIDE SEQUENCE [LARGE SCALE GENOMIC DNA]</scope>
    <source>
        <strain evidence="1 2">M5</strain>
    </source>
</reference>